<dbReference type="Proteomes" id="UP001648503">
    <property type="component" value="Unassembled WGS sequence"/>
</dbReference>
<accession>A0ABQ8F134</accession>
<protein>
    <submittedName>
        <fullName evidence="1">Uncharacterized protein</fullName>
    </submittedName>
</protein>
<sequence>MSTSWELLLLGATGSNKRSDSLASSGQVCPVDAFNADDISSSKKEESVAGTSERWQQTRRYVKELVASNQHGKAKDMLLNLVTKANLVAPIEQVVTSDAALPLEKLKGAATMIATTVLPLSTGELSTVESDFANIDGTTTMANMQVSMLRLTDSQDMYLQAASRLFICLDLDVSDLIGWIPTHSIPYLLLSINRDEYTDKLQHPFLLYSRFMLRKYMKTCLVPESERDLVAQCAKIVEGAVDTVTSSSPHSKSLKMDRKMESPVDGRIIRDMQIIPVMLFELAMYNFIVDKPAVAVNWFQALWAHKNGLLSDTTTKGRIDVVLARKVEKMCSQACAHISRTDTWTADTALAQMHSFGRFSESLNDLVGAAITKSSPILCRRIMARIFAKAATGENRDLENHASTPHSFMLHFICNALSVLLDTPIGDAKAELFPEFMGSFNSGTILDRKMCISLLDTPLLFTRHPEFSRLMTSDAEVFNGAACDLYLFLYLNSNNTVWCEMMEAHEFYAPIFSEYPFLKLKRQLRTKSIGPICVSRAPRSESVVDQELFLQEMLLSRIQITETKYIPSLNSVIGKHPVATCTLIARSVEKFVEDEEFDQALSLLEIAFVLVENSPQPPHMRPNLEQIRRKCYHCMLIGSIKSMDENDIRKVETGISGRIITTLETCGLPDRDEFVKLMQALLHKSSANILVECTKSFTIYASNNNTAEAYVFVIVSRVAAFMIAALSRVTDNSMFTSIYPSNESPGTDLLSEQAIVEVHAFANHLAVWLTDLYGSSNDTTKAIHSILLDIIQGYDDAQHAFFLLVGCVGGVLASYQTPDLRYSLQSMGPFAMCCSPVLKDTLPKSEKRVAQIIVNSKLLDSASSANPTVNSTNTPKKLGIVETQLLDDFLEQICLCWTKLESNTSPIPYWVLGGIAYVRSRSSTTPSSTAPPTTPPSLAAVKTEQHRTVIDLLDSVWQSNMLNQLIESCITLEEHINVAFLSQLMPRIDYKLSFRALREIQWDQLDLSGYTSSSASKGNVPDLYSTTRLTNLPELVWPSIPFSCFWDMSLVEFVVFHLDKNGHEDIAQALITQHVRNPNMTIGTLDTSSKREYIHHIQQTHLTKMVLELGTMTR</sequence>
<proteinExistence type="predicted"/>
<name>A0ABQ8F134_9FUNG</name>
<reference evidence="1 2" key="1">
    <citation type="submission" date="2021-02" db="EMBL/GenBank/DDBJ databases">
        <title>Variation within the Batrachochytrium salamandrivorans European outbreak.</title>
        <authorList>
            <person name="Kelly M."/>
            <person name="Pasmans F."/>
            <person name="Shea T.P."/>
            <person name="Munoz J.F."/>
            <person name="Carranza S."/>
            <person name="Cuomo C.A."/>
            <person name="Martel A."/>
        </authorList>
    </citation>
    <scope>NUCLEOTIDE SEQUENCE [LARGE SCALE GENOMIC DNA]</scope>
    <source>
        <strain evidence="1 2">AMFP18/2</strain>
    </source>
</reference>
<keyword evidence="2" id="KW-1185">Reference proteome</keyword>
<organism evidence="1 2">
    <name type="scientific">Batrachochytrium salamandrivorans</name>
    <dbReference type="NCBI Taxonomy" id="1357716"/>
    <lineage>
        <taxon>Eukaryota</taxon>
        <taxon>Fungi</taxon>
        <taxon>Fungi incertae sedis</taxon>
        <taxon>Chytridiomycota</taxon>
        <taxon>Chytridiomycota incertae sedis</taxon>
        <taxon>Chytridiomycetes</taxon>
        <taxon>Rhizophydiales</taxon>
        <taxon>Rhizophydiales incertae sedis</taxon>
        <taxon>Batrachochytrium</taxon>
    </lineage>
</organism>
<gene>
    <name evidence="1" type="ORF">BASA50_009882</name>
</gene>
<evidence type="ECO:0000313" key="1">
    <source>
        <dbReference type="EMBL" id="KAH6589626.1"/>
    </source>
</evidence>
<evidence type="ECO:0000313" key="2">
    <source>
        <dbReference type="Proteomes" id="UP001648503"/>
    </source>
</evidence>
<dbReference type="EMBL" id="JAFCIX010000443">
    <property type="protein sequence ID" value="KAH6589626.1"/>
    <property type="molecule type" value="Genomic_DNA"/>
</dbReference>
<comment type="caution">
    <text evidence="1">The sequence shown here is derived from an EMBL/GenBank/DDBJ whole genome shotgun (WGS) entry which is preliminary data.</text>
</comment>